<name>A0A812F0F6_9ARCH</name>
<dbReference type="SUPFAM" id="SSF56235">
    <property type="entry name" value="N-terminal nucleophile aminohydrolases (Ntn hydrolases)"/>
    <property type="match status" value="1"/>
</dbReference>
<accession>A0A812F0F6</accession>
<reference evidence="1" key="1">
    <citation type="submission" date="2021-02" db="EMBL/GenBank/DDBJ databases">
        <authorList>
            <person name="Han P."/>
        </authorList>
    </citation>
    <scope>NUCLEOTIDE SEQUENCE</scope>
    <source>
        <strain evidence="1">Candidatus Nitrosotenuis uzonensis 5A</strain>
    </source>
</reference>
<dbReference type="InterPro" id="IPR029055">
    <property type="entry name" value="Ntn_hydrolases_N"/>
</dbReference>
<dbReference type="Proteomes" id="UP000655759">
    <property type="component" value="Unassembled WGS sequence"/>
</dbReference>
<protein>
    <submittedName>
        <fullName evidence="1">Uncharacterized protein</fullName>
    </submittedName>
</protein>
<sequence>MRIFKDHFPEQSNHRQSRIIFNRRLNDKKPRIMTLIIGARCKDGVVLIGDRKVTGGVKPYTDKIKRLSSSEKIVFTAAGVQFLFEEFLTEVDRNFIFKTDYLEKLKAEDPKQDYGFTVTDFKHTCVETLKKQKAVYSELDTPADEALQVLFTLPEARNGIVYHRLYFMDMDECAPIPIEEGRIVDIGYSGIGKIFMKSLENKEFFMKDVARLGAFIIKYVEAEDLTKGNIGVGTDQPQIWYMEDGKEPKEILGKEREFLLEGLDGEVVTIRQKIGSLSSFLRS</sequence>
<dbReference type="EMBL" id="CAJNAQ010000002">
    <property type="protein sequence ID" value="CAE6488975.1"/>
    <property type="molecule type" value="Genomic_DNA"/>
</dbReference>
<evidence type="ECO:0000313" key="2">
    <source>
        <dbReference type="Proteomes" id="UP000655759"/>
    </source>
</evidence>
<proteinExistence type="predicted"/>
<comment type="caution">
    <text evidence="1">The sequence shown here is derived from an EMBL/GenBank/DDBJ whole genome shotgun (WGS) entry which is preliminary data.</text>
</comment>
<dbReference type="AlphaFoldDB" id="A0A812F0F6"/>
<dbReference type="Gene3D" id="3.60.20.10">
    <property type="entry name" value="Glutamine Phosphoribosylpyrophosphate, subunit 1, domain 1"/>
    <property type="match status" value="1"/>
</dbReference>
<gene>
    <name evidence="1" type="ORF">NUZ5A_20541</name>
</gene>
<organism evidence="1 2">
    <name type="scientific">Candidatus Nitrosotenuis uzonensis</name>
    <dbReference type="NCBI Taxonomy" id="1407055"/>
    <lineage>
        <taxon>Archaea</taxon>
        <taxon>Nitrososphaerota</taxon>
        <taxon>Candidatus Nitrosotenuis</taxon>
    </lineage>
</organism>
<evidence type="ECO:0000313" key="1">
    <source>
        <dbReference type="EMBL" id="CAE6488975.1"/>
    </source>
</evidence>